<dbReference type="RefSeq" id="WP_092307468.1">
    <property type="nucleotide sequence ID" value="NZ_FOZV01000001.1"/>
</dbReference>
<keyword evidence="3" id="KW-1185">Reference proteome</keyword>
<organism evidence="2 3">
    <name type="scientific">Brevundimonas viscosa</name>
    <dbReference type="NCBI Taxonomy" id="871741"/>
    <lineage>
        <taxon>Bacteria</taxon>
        <taxon>Pseudomonadati</taxon>
        <taxon>Pseudomonadota</taxon>
        <taxon>Alphaproteobacteria</taxon>
        <taxon>Caulobacterales</taxon>
        <taxon>Caulobacteraceae</taxon>
        <taxon>Brevundimonas</taxon>
    </lineage>
</organism>
<feature type="transmembrane region" description="Helical" evidence="1">
    <location>
        <begin position="39"/>
        <end position="63"/>
    </location>
</feature>
<dbReference type="AlphaFoldDB" id="A0A1I6PEC0"/>
<dbReference type="Proteomes" id="UP000198788">
    <property type="component" value="Unassembled WGS sequence"/>
</dbReference>
<evidence type="ECO:0000313" key="3">
    <source>
        <dbReference type="Proteomes" id="UP000198788"/>
    </source>
</evidence>
<evidence type="ECO:0000256" key="1">
    <source>
        <dbReference type="SAM" id="Phobius"/>
    </source>
</evidence>
<keyword evidence="1" id="KW-1133">Transmembrane helix</keyword>
<proteinExistence type="predicted"/>
<name>A0A1I6PEC0_9CAUL</name>
<dbReference type="STRING" id="871741.SAMN05192570_1082"/>
<keyword evidence="1" id="KW-0472">Membrane</keyword>
<evidence type="ECO:0000313" key="2">
    <source>
        <dbReference type="EMBL" id="SFS38513.1"/>
    </source>
</evidence>
<reference evidence="3" key="1">
    <citation type="submission" date="2016-10" db="EMBL/GenBank/DDBJ databases">
        <authorList>
            <person name="Varghese N."/>
            <person name="Submissions S."/>
        </authorList>
    </citation>
    <scope>NUCLEOTIDE SEQUENCE [LARGE SCALE GENOMIC DNA]</scope>
    <source>
        <strain evidence="3">CGMCC 1.10683</strain>
    </source>
</reference>
<dbReference type="EMBL" id="FOZV01000001">
    <property type="protein sequence ID" value="SFS38513.1"/>
    <property type="molecule type" value="Genomic_DNA"/>
</dbReference>
<protein>
    <submittedName>
        <fullName evidence="2">Uncharacterized protein</fullName>
    </submittedName>
</protein>
<gene>
    <name evidence="2" type="ORF">SAMN05192570_1082</name>
</gene>
<sequence length="68" mass="7325">MDLPATLAATAAAAALTVFAGWRGARPWDPRKGVRMMPWRWIMVLSAAAVLVLLIHVGALLGVPQRAY</sequence>
<keyword evidence="1" id="KW-0812">Transmembrane</keyword>
<accession>A0A1I6PEC0</accession>